<keyword evidence="4" id="KW-1185">Reference proteome</keyword>
<name>A0A4S4MP83_9APHY</name>
<evidence type="ECO:0000256" key="1">
    <source>
        <dbReference type="SAM" id="MobiDB-lite"/>
    </source>
</evidence>
<dbReference type="PANTHER" id="PTHR33840">
    <property type="match status" value="1"/>
</dbReference>
<comment type="caution">
    <text evidence="3">The sequence shown here is derived from an EMBL/GenBank/DDBJ whole genome shotgun (WGS) entry which is preliminary data.</text>
</comment>
<evidence type="ECO:0000259" key="2">
    <source>
        <dbReference type="Pfam" id="PF09994"/>
    </source>
</evidence>
<protein>
    <recommendedName>
        <fullName evidence="2">T6SS Phospholipase effector Tle1-like catalytic domain-containing protein</fullName>
    </recommendedName>
</protein>
<evidence type="ECO:0000313" key="4">
    <source>
        <dbReference type="Proteomes" id="UP000308730"/>
    </source>
</evidence>
<gene>
    <name evidence="3" type="ORF">EUX98_g6450</name>
</gene>
<dbReference type="EMBL" id="SGPM01000229">
    <property type="protein sequence ID" value="THH27729.1"/>
    <property type="molecule type" value="Genomic_DNA"/>
</dbReference>
<sequence length="505" mass="57163">MSADKKPEIAPLQPPTFDADIMPPPGTGKPRTIVMCFDGTGEQFDADNSNVVKFFSLLQKDDHREQLVYYQAGIGTYRKGNHFTGPITSKILKLVDEAVAWSLDGHVKEGYQFLMDKYQTGDKICIFGFSRGAYTARSLAGMIQKVGLLPSGNDEQVPFAYKMYKRTDSAGWKQSAAFKKAFSIDVDVEFVGVWDTVCSVGLTSRRLPFVSSNSAIRYFRHALSLDERRAKFKANQYNRPTAAEQKLGVQPGEMPKSGVPTRSKFQLDTLIQKWRDRKTDCQIEEEEQAGEEDQFTKQDLLSLQTDVHEVWFAGCHGDVGGGSVPNESKHNLARIPLRWMIRECFKCNTGIRFHSSLLRQIGLDPDSLYPYVKDRPPALYAIPSAPRPTHGRGDTDASAKTLVDQRLSEEEEDLQDALCPLYDQLVDAKLWWILEVIPLDQRYQRTEDDEWVEKPVINMGRGRTVPKGPVFNVHRSVKIRMEAKELSAGRYSPFARFETQPTFVD</sequence>
<dbReference type="InterPro" id="IPR018712">
    <property type="entry name" value="Tle1-like_cat"/>
</dbReference>
<organism evidence="3 4">
    <name type="scientific">Antrodiella citrinella</name>
    <dbReference type="NCBI Taxonomy" id="2447956"/>
    <lineage>
        <taxon>Eukaryota</taxon>
        <taxon>Fungi</taxon>
        <taxon>Dikarya</taxon>
        <taxon>Basidiomycota</taxon>
        <taxon>Agaricomycotina</taxon>
        <taxon>Agaricomycetes</taxon>
        <taxon>Polyporales</taxon>
        <taxon>Steccherinaceae</taxon>
        <taxon>Antrodiella</taxon>
    </lineage>
</organism>
<dbReference type="Pfam" id="PF09994">
    <property type="entry name" value="T6SS_Tle1-like_cat"/>
    <property type="match status" value="1"/>
</dbReference>
<dbReference type="OrthoDB" id="3162439at2759"/>
<reference evidence="3 4" key="1">
    <citation type="submission" date="2019-02" db="EMBL/GenBank/DDBJ databases">
        <title>Genome sequencing of the rare red list fungi Antrodiella citrinella (Flaviporus citrinellus).</title>
        <authorList>
            <person name="Buettner E."/>
            <person name="Kellner H."/>
        </authorList>
    </citation>
    <scope>NUCLEOTIDE SEQUENCE [LARGE SCALE GENOMIC DNA]</scope>
    <source>
        <strain evidence="3 4">DSM 108506</strain>
    </source>
</reference>
<feature type="region of interest" description="Disordered" evidence="1">
    <location>
        <begin position="1"/>
        <end position="24"/>
    </location>
</feature>
<evidence type="ECO:0000313" key="3">
    <source>
        <dbReference type="EMBL" id="THH27729.1"/>
    </source>
</evidence>
<accession>A0A4S4MP83</accession>
<dbReference type="PANTHER" id="PTHR33840:SF2">
    <property type="entry name" value="TLE1 PHOSPHOLIPASE DOMAIN-CONTAINING PROTEIN"/>
    <property type="match status" value="1"/>
</dbReference>
<feature type="domain" description="T6SS Phospholipase effector Tle1-like catalytic" evidence="2">
    <location>
        <begin position="31"/>
        <end position="343"/>
    </location>
</feature>
<dbReference type="Proteomes" id="UP000308730">
    <property type="component" value="Unassembled WGS sequence"/>
</dbReference>
<proteinExistence type="predicted"/>
<dbReference type="AlphaFoldDB" id="A0A4S4MP83"/>